<dbReference type="RefSeq" id="XP_014081154.1">
    <property type="nucleotide sequence ID" value="XM_014225679.1"/>
</dbReference>
<feature type="compositionally biased region" description="Low complexity" evidence="1">
    <location>
        <begin position="510"/>
        <end position="520"/>
    </location>
</feature>
<feature type="region of interest" description="Disordered" evidence="1">
    <location>
        <begin position="93"/>
        <end position="122"/>
    </location>
</feature>
<accession>N4X6D9</accession>
<feature type="compositionally biased region" description="Basic and acidic residues" evidence="1">
    <location>
        <begin position="316"/>
        <end position="339"/>
    </location>
</feature>
<organism evidence="2 3">
    <name type="scientific">Cochliobolus heterostrophus (strain C4 / ATCC 48331 / race T)</name>
    <name type="common">Southern corn leaf blight fungus</name>
    <name type="synonym">Bipolaris maydis</name>
    <dbReference type="NCBI Taxonomy" id="665024"/>
    <lineage>
        <taxon>Eukaryota</taxon>
        <taxon>Fungi</taxon>
        <taxon>Dikarya</taxon>
        <taxon>Ascomycota</taxon>
        <taxon>Pezizomycotina</taxon>
        <taxon>Dothideomycetes</taxon>
        <taxon>Pleosporomycetidae</taxon>
        <taxon>Pleosporales</taxon>
        <taxon>Pleosporineae</taxon>
        <taxon>Pleosporaceae</taxon>
        <taxon>Bipolaris</taxon>
    </lineage>
</organism>
<feature type="region of interest" description="Disordered" evidence="1">
    <location>
        <begin position="266"/>
        <end position="385"/>
    </location>
</feature>
<feature type="compositionally biased region" description="Low complexity" evidence="1">
    <location>
        <begin position="436"/>
        <end position="450"/>
    </location>
</feature>
<proteinExistence type="predicted"/>
<feature type="compositionally biased region" description="Polar residues" evidence="1">
    <location>
        <begin position="1"/>
        <end position="12"/>
    </location>
</feature>
<name>N4X6D9_COCH4</name>
<dbReference type="HOGENOM" id="CLU_027218_0_0_1"/>
<dbReference type="OrthoDB" id="10251744at2759"/>
<dbReference type="EMBL" id="KB733450">
    <property type="protein sequence ID" value="ENI07245.1"/>
    <property type="molecule type" value="Genomic_DNA"/>
</dbReference>
<feature type="region of interest" description="Disordered" evidence="1">
    <location>
        <begin position="1"/>
        <end position="80"/>
    </location>
</feature>
<dbReference type="Proteomes" id="UP000012338">
    <property type="component" value="Unassembled WGS sequence"/>
</dbReference>
<dbReference type="AlphaFoldDB" id="N4X6D9"/>
<feature type="region of interest" description="Disordered" evidence="1">
    <location>
        <begin position="501"/>
        <end position="520"/>
    </location>
</feature>
<feature type="compositionally biased region" description="Low complexity" evidence="1">
    <location>
        <begin position="16"/>
        <end position="27"/>
    </location>
</feature>
<evidence type="ECO:0000313" key="3">
    <source>
        <dbReference type="Proteomes" id="UP000012338"/>
    </source>
</evidence>
<dbReference type="GeneID" id="25841483"/>
<protein>
    <submittedName>
        <fullName evidence="2">Uncharacterized protein</fullName>
    </submittedName>
</protein>
<evidence type="ECO:0000313" key="2">
    <source>
        <dbReference type="EMBL" id="ENI07245.1"/>
    </source>
</evidence>
<feature type="compositionally biased region" description="Polar residues" evidence="1">
    <location>
        <begin position="352"/>
        <end position="363"/>
    </location>
</feature>
<keyword evidence="3" id="KW-1185">Reference proteome</keyword>
<evidence type="ECO:0000256" key="1">
    <source>
        <dbReference type="SAM" id="MobiDB-lite"/>
    </source>
</evidence>
<feature type="region of interest" description="Disordered" evidence="1">
    <location>
        <begin position="435"/>
        <end position="460"/>
    </location>
</feature>
<feature type="compositionally biased region" description="Polar residues" evidence="1">
    <location>
        <begin position="64"/>
        <end position="80"/>
    </location>
</feature>
<reference evidence="3" key="2">
    <citation type="journal article" date="2013" name="PLoS Genet.">
        <title>Comparative genome structure, secondary metabolite, and effector coding capacity across Cochliobolus pathogens.</title>
        <authorList>
            <person name="Condon B.J."/>
            <person name="Leng Y."/>
            <person name="Wu D."/>
            <person name="Bushley K.E."/>
            <person name="Ohm R.A."/>
            <person name="Otillar R."/>
            <person name="Martin J."/>
            <person name="Schackwitz W."/>
            <person name="Grimwood J."/>
            <person name="MohdZainudin N."/>
            <person name="Xue C."/>
            <person name="Wang R."/>
            <person name="Manning V.A."/>
            <person name="Dhillon B."/>
            <person name="Tu Z.J."/>
            <person name="Steffenson B.J."/>
            <person name="Salamov A."/>
            <person name="Sun H."/>
            <person name="Lowry S."/>
            <person name="LaButti K."/>
            <person name="Han J."/>
            <person name="Copeland A."/>
            <person name="Lindquist E."/>
            <person name="Barry K."/>
            <person name="Schmutz J."/>
            <person name="Baker S.E."/>
            <person name="Ciuffetti L.M."/>
            <person name="Grigoriev I.V."/>
            <person name="Zhong S."/>
            <person name="Turgeon B.G."/>
        </authorList>
    </citation>
    <scope>NUCLEOTIDE SEQUENCE [LARGE SCALE GENOMIC DNA]</scope>
    <source>
        <strain evidence="3">C4 / ATCC 48331 / race T</strain>
    </source>
</reference>
<sequence length="520" mass="58493">MSTSPSLRSSSFGDMPSPSTPDSTPSTASRGGYFSVAPKSEYLKNAIHARRAQPSPSLPPQDSIPKSSSPAPSFTQQSASRVSPDIFLQYALSEEQTAPVSPVQRRRPSDFGYATSKTNRELSKEVERLKESLMTANLRLELLSRHKKESQDKLASALETIERLEPIEDEVHDLRAENKKLKLRVNSMKEEMARLNKVNEDHRKINEELTTIASESAAHWSAHESAIDEAAECIIKMEEEKAALSQELQELKDRVAAIERVSSETPLTVGLDKYPSRVYSVDESRPSTSHFDSDYYSQPDSPQPKPSSESVNSLRPSERSRKFLDSTEQHRRSARDLVKRMSAASLRALCDTTPSPIYQQQIATVEEEEDRSPTPRKTSVQRRRGYEAASPALMPAAEICPSRPHTVAPYAETTSHPDGLRGLYHPDRARNRRANNLRSSSGQFGSPTSSHRLATRPETTYETWQRPGFADSEVDLTSVVDPLEDKERWWRSMDRLTIEQQLSKPENRRSSMLSSLRSDR</sequence>
<gene>
    <name evidence="2" type="ORF">COCC4DRAFT_192062</name>
</gene>
<reference evidence="2 3" key="1">
    <citation type="journal article" date="2012" name="PLoS Pathog.">
        <title>Diverse lifestyles and strategies of plant pathogenesis encoded in the genomes of eighteen Dothideomycetes fungi.</title>
        <authorList>
            <person name="Ohm R.A."/>
            <person name="Feau N."/>
            <person name="Henrissat B."/>
            <person name="Schoch C.L."/>
            <person name="Horwitz B.A."/>
            <person name="Barry K.W."/>
            <person name="Condon B.J."/>
            <person name="Copeland A.C."/>
            <person name="Dhillon B."/>
            <person name="Glaser F."/>
            <person name="Hesse C.N."/>
            <person name="Kosti I."/>
            <person name="LaButti K."/>
            <person name="Lindquist E.A."/>
            <person name="Lucas S."/>
            <person name="Salamov A.A."/>
            <person name="Bradshaw R.E."/>
            <person name="Ciuffetti L."/>
            <person name="Hamelin R.C."/>
            <person name="Kema G.H.J."/>
            <person name="Lawrence C."/>
            <person name="Scott J.A."/>
            <person name="Spatafora J.W."/>
            <person name="Turgeon B.G."/>
            <person name="de Wit P.J.G.M."/>
            <person name="Zhong S."/>
            <person name="Goodwin S.B."/>
            <person name="Grigoriev I.V."/>
        </authorList>
    </citation>
    <scope>NUCLEOTIDE SEQUENCE [LARGE SCALE GENOMIC DNA]</scope>
    <source>
        <strain evidence="3">C4 / ATCC 48331 / race T</strain>
    </source>
</reference>